<dbReference type="AlphaFoldDB" id="A0A2J6PT72"/>
<dbReference type="Pfam" id="PF06985">
    <property type="entry name" value="HET"/>
    <property type="match status" value="1"/>
</dbReference>
<dbReference type="OrthoDB" id="2958217at2759"/>
<feature type="domain" description="Heterokaryon incompatibility" evidence="1">
    <location>
        <begin position="2"/>
        <end position="96"/>
    </location>
</feature>
<dbReference type="InterPro" id="IPR010730">
    <property type="entry name" value="HET"/>
</dbReference>
<keyword evidence="3" id="KW-1185">Reference proteome</keyword>
<name>A0A2J6PT72_9HELO</name>
<protein>
    <submittedName>
        <fullName evidence="2">HET-domain-containing protein</fullName>
    </submittedName>
</protein>
<dbReference type="PANTHER" id="PTHR33112:SF16">
    <property type="entry name" value="HETEROKARYON INCOMPATIBILITY DOMAIN-CONTAINING PROTEIN"/>
    <property type="match status" value="1"/>
</dbReference>
<feature type="non-terminal residue" evidence="2">
    <location>
        <position position="227"/>
    </location>
</feature>
<gene>
    <name evidence="2" type="ORF">NA56DRAFT_579221</name>
</gene>
<organism evidence="2 3">
    <name type="scientific">Hyaloscypha hepaticicola</name>
    <dbReference type="NCBI Taxonomy" id="2082293"/>
    <lineage>
        <taxon>Eukaryota</taxon>
        <taxon>Fungi</taxon>
        <taxon>Dikarya</taxon>
        <taxon>Ascomycota</taxon>
        <taxon>Pezizomycotina</taxon>
        <taxon>Leotiomycetes</taxon>
        <taxon>Helotiales</taxon>
        <taxon>Hyaloscyphaceae</taxon>
        <taxon>Hyaloscypha</taxon>
    </lineage>
</organism>
<proteinExistence type="predicted"/>
<evidence type="ECO:0000259" key="1">
    <source>
        <dbReference type="Pfam" id="PF06985"/>
    </source>
</evidence>
<dbReference type="EMBL" id="KZ613501">
    <property type="protein sequence ID" value="PMD17228.1"/>
    <property type="molecule type" value="Genomic_DNA"/>
</dbReference>
<dbReference type="Proteomes" id="UP000235672">
    <property type="component" value="Unassembled WGS sequence"/>
</dbReference>
<accession>A0A2J6PT72</accession>
<evidence type="ECO:0000313" key="3">
    <source>
        <dbReference type="Proteomes" id="UP000235672"/>
    </source>
</evidence>
<dbReference type="STRING" id="1745343.A0A2J6PT72"/>
<evidence type="ECO:0000313" key="2">
    <source>
        <dbReference type="EMBL" id="PMD17228.1"/>
    </source>
</evidence>
<sequence length="227" mass="25905">MTLSHCWGTKKFLTLTTNNLENSRQRISLEDLTRVFQDAIHVTRFMGIDYIWIDSLCIIQDSPEDWAKESLLMEDVYSNSYCNIAATHASSGEDGCFDEVTNSLLLQRAWVFQERILAPRVLHFAPFMLNKALHAKSASDRRLAARITWMYLLNHYTACKLTLESDRLIAISGLAKLLQPMMGCRYLAGPWEDSLVAQLVWSNHGESLRATTYQAPSWSWASRPGKI</sequence>
<reference evidence="2 3" key="1">
    <citation type="submission" date="2016-05" db="EMBL/GenBank/DDBJ databases">
        <title>A degradative enzymes factory behind the ericoid mycorrhizal symbiosis.</title>
        <authorList>
            <consortium name="DOE Joint Genome Institute"/>
            <person name="Martino E."/>
            <person name="Morin E."/>
            <person name="Grelet G."/>
            <person name="Kuo A."/>
            <person name="Kohler A."/>
            <person name="Daghino S."/>
            <person name="Barry K."/>
            <person name="Choi C."/>
            <person name="Cichocki N."/>
            <person name="Clum A."/>
            <person name="Copeland A."/>
            <person name="Hainaut M."/>
            <person name="Haridas S."/>
            <person name="Labutti K."/>
            <person name="Lindquist E."/>
            <person name="Lipzen A."/>
            <person name="Khouja H.-R."/>
            <person name="Murat C."/>
            <person name="Ohm R."/>
            <person name="Olson A."/>
            <person name="Spatafora J."/>
            <person name="Veneault-Fourrey C."/>
            <person name="Henrissat B."/>
            <person name="Grigoriev I."/>
            <person name="Martin F."/>
            <person name="Perotto S."/>
        </authorList>
    </citation>
    <scope>NUCLEOTIDE SEQUENCE [LARGE SCALE GENOMIC DNA]</scope>
    <source>
        <strain evidence="2 3">UAMH 7357</strain>
    </source>
</reference>
<dbReference type="PANTHER" id="PTHR33112">
    <property type="entry name" value="DOMAIN PROTEIN, PUTATIVE-RELATED"/>
    <property type="match status" value="1"/>
</dbReference>